<comment type="caution">
    <text evidence="1">The sequence shown here is derived from an EMBL/GenBank/DDBJ whole genome shotgun (WGS) entry which is preliminary data.</text>
</comment>
<dbReference type="Proteomes" id="UP000805649">
    <property type="component" value="Unassembled WGS sequence"/>
</dbReference>
<protein>
    <submittedName>
        <fullName evidence="1">Arabinofuranosidase</fullName>
    </submittedName>
</protein>
<name>A0ACC3YUQ8_COLTU</name>
<gene>
    <name evidence="1" type="ORF">CTRU02_210251</name>
</gene>
<accession>A0ACC3YUQ8</accession>
<reference evidence="1 2" key="1">
    <citation type="journal article" date="2020" name="Phytopathology">
        <title>Genome Sequence Resources of Colletotrichum truncatum, C. plurivorum, C. musicola, and C. sojae: Four Species Pathogenic to Soybean (Glycine max).</title>
        <authorList>
            <person name="Rogerio F."/>
            <person name="Boufleur T.R."/>
            <person name="Ciampi-Guillardi M."/>
            <person name="Sukno S.A."/>
            <person name="Thon M.R."/>
            <person name="Massola Junior N.S."/>
            <person name="Baroncelli R."/>
        </authorList>
    </citation>
    <scope>NUCLEOTIDE SEQUENCE [LARGE SCALE GENOMIC DNA]</scope>
    <source>
        <strain evidence="1 2">CMES1059</strain>
    </source>
</reference>
<keyword evidence="2" id="KW-1185">Reference proteome</keyword>
<evidence type="ECO:0000313" key="1">
    <source>
        <dbReference type="EMBL" id="KAL0935660.1"/>
    </source>
</evidence>
<evidence type="ECO:0000313" key="2">
    <source>
        <dbReference type="Proteomes" id="UP000805649"/>
    </source>
</evidence>
<sequence length="556" mass="61731">MFWNALLLLASAACGFGRSTNNKNSDTRHVSTYMNPILPGWHPDPSCIFVPDRGDVFFCTTSTFLAFPGIPIFASRDLVNWRLVSHVLSRPDQVPGLANATEQSDGIYASTLRFHDGTFYLATGFLSGHNVPQILLFSSLNPYDDASWGDPIRVPVNNYGYDPDLFWDDDNQLYISFAAYNTTRDTEIIMATFNITTRKSGTWNTIWTGTGAPWAEGPHLYKKDRFYYLVIAEGGTGLNHSVTVARSTRVTGPYASYTGNPILTNNNTFDYFQTVGHADLFQDKSGNWWGVALATRSGPTWKTYPMGRETVLFPATWEKGDWPKLAPVNGIMKGRLPRKDRNPPGRGPLVDEGDNMDFPPGSTIPQHFLTWRPQPASHFTISPKGHPYTLRISPSRANLTGGSSFTAGIDSQAFISRLQSSTLFRFSVDVLFQPLHDEAEAGISIFLTQFQHIDLGIVQLRSRKNKLTTHFRLRAETSGLPNINPPQINVKAVPLSWLSQPITLRIAAPDDKTYKFTVAPALQPWNEIEIGQLSSEIVSGGTGKFTGKQALNTLIC</sequence>
<dbReference type="EMBL" id="VUJX02000006">
    <property type="protein sequence ID" value="KAL0935660.1"/>
    <property type="molecule type" value="Genomic_DNA"/>
</dbReference>
<proteinExistence type="predicted"/>
<organism evidence="1 2">
    <name type="scientific">Colletotrichum truncatum</name>
    <name type="common">Anthracnose fungus</name>
    <name type="synonym">Colletotrichum capsici</name>
    <dbReference type="NCBI Taxonomy" id="5467"/>
    <lineage>
        <taxon>Eukaryota</taxon>
        <taxon>Fungi</taxon>
        <taxon>Dikarya</taxon>
        <taxon>Ascomycota</taxon>
        <taxon>Pezizomycotina</taxon>
        <taxon>Sordariomycetes</taxon>
        <taxon>Hypocreomycetidae</taxon>
        <taxon>Glomerellales</taxon>
        <taxon>Glomerellaceae</taxon>
        <taxon>Colletotrichum</taxon>
        <taxon>Colletotrichum truncatum species complex</taxon>
    </lineage>
</organism>